<evidence type="ECO:0000313" key="1">
    <source>
        <dbReference type="EMBL" id="KAG2177527.1"/>
    </source>
</evidence>
<name>A0A8H7PNX3_9FUNG</name>
<protein>
    <submittedName>
        <fullName evidence="1">Uncharacterized protein</fullName>
    </submittedName>
</protein>
<proteinExistence type="predicted"/>
<dbReference type="Proteomes" id="UP000612746">
    <property type="component" value="Unassembled WGS sequence"/>
</dbReference>
<dbReference type="EMBL" id="JAEPRA010000012">
    <property type="protein sequence ID" value="KAG2177527.1"/>
    <property type="molecule type" value="Genomic_DNA"/>
</dbReference>
<gene>
    <name evidence="1" type="ORF">INT44_008038</name>
</gene>
<dbReference type="AlphaFoldDB" id="A0A8H7PNX3"/>
<reference evidence="1" key="1">
    <citation type="submission" date="2020-12" db="EMBL/GenBank/DDBJ databases">
        <title>Metabolic potential, ecology and presence of endohyphal bacteria is reflected in genomic diversity of Mucoromycotina.</title>
        <authorList>
            <person name="Muszewska A."/>
            <person name="Okrasinska A."/>
            <person name="Steczkiewicz K."/>
            <person name="Drgas O."/>
            <person name="Orlowska M."/>
            <person name="Perlinska-Lenart U."/>
            <person name="Aleksandrzak-Piekarczyk T."/>
            <person name="Szatraj K."/>
            <person name="Zielenkiewicz U."/>
            <person name="Pilsyk S."/>
            <person name="Malc E."/>
            <person name="Mieczkowski P."/>
            <person name="Kruszewska J.S."/>
            <person name="Biernat P."/>
            <person name="Pawlowska J."/>
        </authorList>
    </citation>
    <scope>NUCLEOTIDE SEQUENCE</scope>
    <source>
        <strain evidence="1">WA0000051536</strain>
    </source>
</reference>
<organism evidence="1 2">
    <name type="scientific">Umbelopsis vinacea</name>
    <dbReference type="NCBI Taxonomy" id="44442"/>
    <lineage>
        <taxon>Eukaryota</taxon>
        <taxon>Fungi</taxon>
        <taxon>Fungi incertae sedis</taxon>
        <taxon>Mucoromycota</taxon>
        <taxon>Mucoromycotina</taxon>
        <taxon>Umbelopsidomycetes</taxon>
        <taxon>Umbelopsidales</taxon>
        <taxon>Umbelopsidaceae</taxon>
        <taxon>Umbelopsis</taxon>
    </lineage>
</organism>
<comment type="caution">
    <text evidence="1">The sequence shown here is derived from an EMBL/GenBank/DDBJ whole genome shotgun (WGS) entry which is preliminary data.</text>
</comment>
<keyword evidence="2" id="KW-1185">Reference proteome</keyword>
<sequence length="144" mass="15768">MFSRSQPNQTTNLPAAVTRARGSLEGNSAERRFSAMKVGAKYLVSQYRKGPAWLRQGQLREAADRKEVNSGIDLSTRSRKVREIYLEAMGHGILKPWLVPAGNSRDSPSVTEASVVIGPCIVAKSRGGYVYQGPEMMCYASTMA</sequence>
<evidence type="ECO:0000313" key="2">
    <source>
        <dbReference type="Proteomes" id="UP000612746"/>
    </source>
</evidence>
<accession>A0A8H7PNX3</accession>